<dbReference type="GO" id="GO:0006888">
    <property type="term" value="P:endoplasmic reticulum to Golgi vesicle-mediated transport"/>
    <property type="evidence" value="ECO:0000318"/>
    <property type="project" value="GO_Central"/>
</dbReference>
<feature type="repeat" description="WD" evidence="13">
    <location>
        <begin position="183"/>
        <end position="226"/>
    </location>
</feature>
<comment type="subcellular location">
    <subcellularLocation>
        <location evidence="1 12">Cytoplasmic vesicle</location>
        <location evidence="1 12">COPI-coated vesicle membrane</location>
        <topology evidence="1 12">Peripheral membrane protein</topology>
        <orientation evidence="1 12">Cytoplasmic side</orientation>
    </subcellularLocation>
    <subcellularLocation>
        <location evidence="12">Golgi apparatus membrane</location>
        <topology evidence="12">Peripheral membrane protein</topology>
        <orientation evidence="12">Cytoplasmic side</orientation>
    </subcellularLocation>
    <text evidence="12">The coatomer is cytoplasmic or polymerized on the cytoplasmic side of the Golgi, as well as on the vesicles/buds originating from it.</text>
</comment>
<dbReference type="Gene3D" id="1.25.40.470">
    <property type="match status" value="1"/>
</dbReference>
<comment type="subunit">
    <text evidence="12">Oligomeric complex that consists of at least the alpha, beta, beta', gamma, delta, epsilon and zeta subunits.</text>
</comment>
<accession>A9VDW9</accession>
<dbReference type="InterPro" id="IPR001680">
    <property type="entry name" value="WD40_rpt"/>
</dbReference>
<evidence type="ECO:0000256" key="5">
    <source>
        <dbReference type="ARBA" id="ARBA00022574"/>
    </source>
</evidence>
<gene>
    <name evidence="17" type="ORF">MONBRDRAFT_39343</name>
</gene>
<feature type="compositionally biased region" description="Low complexity" evidence="14">
    <location>
        <begin position="846"/>
        <end position="867"/>
    </location>
</feature>
<evidence type="ECO:0000256" key="7">
    <source>
        <dbReference type="ARBA" id="ARBA00022892"/>
    </source>
</evidence>
<evidence type="ECO:0000256" key="9">
    <source>
        <dbReference type="ARBA" id="ARBA00023034"/>
    </source>
</evidence>
<dbReference type="eggNOG" id="KOG0276">
    <property type="taxonomic scope" value="Eukaryota"/>
</dbReference>
<organism evidence="17 18">
    <name type="scientific">Monosiga brevicollis</name>
    <name type="common">Choanoflagellate</name>
    <dbReference type="NCBI Taxonomy" id="81824"/>
    <lineage>
        <taxon>Eukaryota</taxon>
        <taxon>Choanoflagellata</taxon>
        <taxon>Craspedida</taxon>
        <taxon>Salpingoecidae</taxon>
        <taxon>Monosiga</taxon>
    </lineage>
</organism>
<dbReference type="AlphaFoldDB" id="A9VDW9"/>
<dbReference type="Pfam" id="PF04053">
    <property type="entry name" value="B-prop_COPA_B_2nd"/>
    <property type="match status" value="1"/>
</dbReference>
<dbReference type="PANTHER" id="PTHR19876">
    <property type="entry name" value="COATOMER"/>
    <property type="match status" value="1"/>
</dbReference>
<dbReference type="GO" id="GO:0006891">
    <property type="term" value="P:intra-Golgi vesicle-mediated transport"/>
    <property type="evidence" value="ECO:0000318"/>
    <property type="project" value="GO_Central"/>
</dbReference>
<dbReference type="GO" id="GO:0006890">
    <property type="term" value="P:retrograde vesicle-mediated transport, Golgi to endoplasmic reticulum"/>
    <property type="evidence" value="ECO:0000318"/>
    <property type="project" value="GO_Central"/>
</dbReference>
<dbReference type="EMBL" id="CH991591">
    <property type="protein sequence ID" value="EDQ84291.1"/>
    <property type="molecule type" value="Genomic_DNA"/>
</dbReference>
<feature type="region of interest" description="Disordered" evidence="14">
    <location>
        <begin position="846"/>
        <end position="945"/>
    </location>
</feature>
<dbReference type="GO" id="GO:0000139">
    <property type="term" value="C:Golgi membrane"/>
    <property type="evidence" value="ECO:0007669"/>
    <property type="project" value="UniProtKB-SubCell"/>
</dbReference>
<dbReference type="InParanoid" id="A9VDW9"/>
<keyword evidence="3 12" id="KW-0813">Transport</keyword>
<keyword evidence="7 12" id="KW-0931">ER-Golgi transport</keyword>
<dbReference type="InterPro" id="IPR036322">
    <property type="entry name" value="WD40_repeat_dom_sf"/>
</dbReference>
<comment type="function">
    <text evidence="12">The coatomer is a cytosolic protein complex that binds to dilysine motifs and reversibly associates with Golgi non-clathrin-coated vesicles, which further mediate biosynthetic protein transport from the ER, via the Golgi up to the trans Golgi network. Coatomer complex is required for budding from Golgi membranes, and is essential for the retrograde Golgi-to-ER transport of dilysine-tagged proteins.</text>
</comment>
<dbReference type="PANTHER" id="PTHR19876:SF2">
    <property type="entry name" value="COATOMER SUBUNIT BETA"/>
    <property type="match status" value="1"/>
</dbReference>
<dbReference type="GeneID" id="5896176"/>
<dbReference type="InterPro" id="IPR050844">
    <property type="entry name" value="Coatomer_complex_subunit"/>
</dbReference>
<keyword evidence="18" id="KW-1185">Reference proteome</keyword>
<dbReference type="Gene3D" id="2.130.10.10">
    <property type="entry name" value="YVTN repeat-like/Quinoprotein amine dehydrogenase"/>
    <property type="match status" value="1"/>
</dbReference>
<dbReference type="OMA" id="YVDYYPQ"/>
<dbReference type="RefSeq" id="XP_001750921.1">
    <property type="nucleotide sequence ID" value="XM_001750869.1"/>
</dbReference>
<evidence type="ECO:0000259" key="16">
    <source>
        <dbReference type="Pfam" id="PF23953"/>
    </source>
</evidence>
<proteinExistence type="inferred from homology"/>
<keyword evidence="8 12" id="KW-0653">Protein transport</keyword>
<evidence type="ECO:0000256" key="11">
    <source>
        <dbReference type="ARBA" id="ARBA00023329"/>
    </source>
</evidence>
<keyword evidence="6" id="KW-0677">Repeat</keyword>
<keyword evidence="4 12" id="KW-0963">Cytoplasm</keyword>
<feature type="repeat" description="WD" evidence="13">
    <location>
        <begin position="95"/>
        <end position="127"/>
    </location>
</feature>
<evidence type="ECO:0000256" key="2">
    <source>
        <dbReference type="ARBA" id="ARBA00010844"/>
    </source>
</evidence>
<feature type="domain" description="COPA/B second beta-propeller" evidence="15">
    <location>
        <begin position="321"/>
        <end position="579"/>
    </location>
</feature>
<evidence type="ECO:0000256" key="1">
    <source>
        <dbReference type="ARBA" id="ARBA00004347"/>
    </source>
</evidence>
<keyword evidence="9 12" id="KW-0333">Golgi apparatus</keyword>
<evidence type="ECO:0000256" key="4">
    <source>
        <dbReference type="ARBA" id="ARBA00022490"/>
    </source>
</evidence>
<dbReference type="FunFam" id="1.25.40.470:FF:000001">
    <property type="entry name" value="Coatomer subunit beta"/>
    <property type="match status" value="1"/>
</dbReference>
<dbReference type="SMART" id="SM00320">
    <property type="entry name" value="WD40"/>
    <property type="match status" value="6"/>
</dbReference>
<dbReference type="STRING" id="81824.A9VDW9"/>
<evidence type="ECO:0000256" key="14">
    <source>
        <dbReference type="SAM" id="MobiDB-lite"/>
    </source>
</evidence>
<dbReference type="Pfam" id="PF23953">
    <property type="entry name" value="TPR_COPA_B"/>
    <property type="match status" value="1"/>
</dbReference>
<dbReference type="InterPro" id="IPR020472">
    <property type="entry name" value="WD40_PAC1"/>
</dbReference>
<feature type="repeat" description="WD" evidence="13">
    <location>
        <begin position="227"/>
        <end position="268"/>
    </location>
</feature>
<dbReference type="GO" id="GO:0006886">
    <property type="term" value="P:intracellular protein transport"/>
    <property type="evidence" value="ECO:0000318"/>
    <property type="project" value="GO_Central"/>
</dbReference>
<evidence type="ECO:0000313" key="18">
    <source>
        <dbReference type="Proteomes" id="UP000001357"/>
    </source>
</evidence>
<dbReference type="FunCoup" id="A9VDW9">
    <property type="interactions" value="1369"/>
</dbReference>
<feature type="repeat" description="WD" evidence="13">
    <location>
        <begin position="11"/>
        <end position="52"/>
    </location>
</feature>
<dbReference type="FunFam" id="2.130.10.10:FF:000008">
    <property type="entry name" value="Coatomer subunit beta"/>
    <property type="match status" value="1"/>
</dbReference>
<keyword evidence="5 13" id="KW-0853">WD repeat</keyword>
<keyword evidence="11 12" id="KW-0968">Cytoplasmic vesicle</keyword>
<evidence type="ECO:0000313" key="17">
    <source>
        <dbReference type="EMBL" id="EDQ84291.1"/>
    </source>
</evidence>
<dbReference type="Proteomes" id="UP000001357">
    <property type="component" value="Unassembled WGS sequence"/>
</dbReference>
<dbReference type="PROSITE" id="PS50294">
    <property type="entry name" value="WD_REPEATS_REGION"/>
    <property type="match status" value="4"/>
</dbReference>
<dbReference type="InterPro" id="IPR015943">
    <property type="entry name" value="WD40/YVTN_repeat-like_dom_sf"/>
</dbReference>
<reference evidence="17 18" key="1">
    <citation type="journal article" date="2008" name="Nature">
        <title>The genome of the choanoflagellate Monosiga brevicollis and the origin of metazoans.</title>
        <authorList>
            <consortium name="JGI Sequencing"/>
            <person name="King N."/>
            <person name="Westbrook M.J."/>
            <person name="Young S.L."/>
            <person name="Kuo A."/>
            <person name="Abedin M."/>
            <person name="Chapman J."/>
            <person name="Fairclough S."/>
            <person name="Hellsten U."/>
            <person name="Isogai Y."/>
            <person name="Letunic I."/>
            <person name="Marr M."/>
            <person name="Pincus D."/>
            <person name="Putnam N."/>
            <person name="Rokas A."/>
            <person name="Wright K.J."/>
            <person name="Zuzow R."/>
            <person name="Dirks W."/>
            <person name="Good M."/>
            <person name="Goodstein D."/>
            <person name="Lemons D."/>
            <person name="Li W."/>
            <person name="Lyons J.B."/>
            <person name="Morris A."/>
            <person name="Nichols S."/>
            <person name="Richter D.J."/>
            <person name="Salamov A."/>
            <person name="Bork P."/>
            <person name="Lim W.A."/>
            <person name="Manning G."/>
            <person name="Miller W.T."/>
            <person name="McGinnis W."/>
            <person name="Shapiro H."/>
            <person name="Tjian R."/>
            <person name="Grigoriev I.V."/>
            <person name="Rokhsar D."/>
        </authorList>
    </citation>
    <scope>NUCLEOTIDE SEQUENCE [LARGE SCALE GENOMIC DNA]</scope>
    <source>
        <strain evidence="18">MX1 / ATCC 50154</strain>
    </source>
</reference>
<sequence length="945" mass="104940">MPLRLDIKRQLSARSDRVKGIDIHPTEPWLLVALYNGSVHVWNYNSQTKIKTFEVTELPVRAARFIDRKNWIVTGSDDMRISVFNYNTLEKAHSFEAHTDYIRALAVHPTQSYVLSSSDDATIRMWDWNANWECKQASVFEGHSHYVMAVTFNPKDTNTFASCSLDRTIKVWQLGAAQPNFTLQGHAKGVNCIDYFPGGEKPYLVSGADDCTVKIWDYQSKACVATLEGHTQNVCAVAFHPELPIVLTGAEDGTIRVWHSNTYRLENTLNYGMERVWAMSCRLGTNNVAIAYDDGAIMVKLGREEPAMSMDNNGKIIVTKHNEVQQANVLKLEDSIKDGEPLPLAMKELGSCEIFPQSLSHNPNGRFVVVCGDGEYNIHTALSFRNKAFGQALEFVWGADASEYATRESSSKVKLFKNFKEKATLKPDFSAEGIFGGTLLGVRGFGTLSFYDWESLQLIRRIEIDAVNVFWSEAGDKLTIVTNDDTFYMLSYNADAVAEVVASGGEIDEEGIEDALEVLEEIADSVNTACWVGDCFIYTNKGNRLNYYVGGEIVTVSHMDRSMYLLGYLSQTGRVYLGDKDLNIISYKLPLAVLEYQTAVMRGDFEAADEVMPNIPADQRTRVAHFLEKRGFKEQALVVSTDAEHRFELALSLHKLIVARELAQELDNVHKWKLLAEAAMQKSMFDLAEECLAHAHDYSGQLLLYSSAGKADKLQGLACDAVAEGKHNIGFLALFLQGKASECIDLLLESNRVAEAALFARTYVPSRVEEITAAWKESLSKSRPKLSQALASPSEYENLFPNFQESLQLEAALKARNVHAAPASQYQAVQAERQVPAWERNLAAAAATTSSAQPAAPVDAVSAPAPEEAVEEAEEQEIEDDDLDFGDEEEVAAPAETIEQPADEQEEQPEEQPEVDDLDDDLDLDLDDVDATAADDLDEDDLLAD</sequence>
<dbReference type="PROSITE" id="PS50082">
    <property type="entry name" value="WD_REPEATS_2"/>
    <property type="match status" value="5"/>
</dbReference>
<evidence type="ECO:0000256" key="6">
    <source>
        <dbReference type="ARBA" id="ARBA00022737"/>
    </source>
</evidence>
<feature type="compositionally biased region" description="Acidic residues" evidence="14">
    <location>
        <begin position="901"/>
        <end position="945"/>
    </location>
</feature>
<dbReference type="InterPro" id="IPR006692">
    <property type="entry name" value="Beta-prop_COPA/B_2nd"/>
</dbReference>
<dbReference type="GO" id="GO:0030126">
    <property type="term" value="C:COPI vesicle coat"/>
    <property type="evidence" value="ECO:0000318"/>
    <property type="project" value="GO_Central"/>
</dbReference>
<evidence type="ECO:0000256" key="10">
    <source>
        <dbReference type="ARBA" id="ARBA00023136"/>
    </source>
</evidence>
<dbReference type="SUPFAM" id="SSF50978">
    <property type="entry name" value="WD40 repeat-like"/>
    <property type="match status" value="2"/>
</dbReference>
<dbReference type="InterPro" id="IPR056176">
    <property type="entry name" value="TPR_COPA_B"/>
</dbReference>
<feature type="compositionally biased region" description="Acidic residues" evidence="14">
    <location>
        <begin position="868"/>
        <end position="891"/>
    </location>
</feature>
<dbReference type="CDD" id="cd00200">
    <property type="entry name" value="WD40"/>
    <property type="match status" value="1"/>
</dbReference>
<evidence type="ECO:0000259" key="15">
    <source>
        <dbReference type="Pfam" id="PF04053"/>
    </source>
</evidence>
<evidence type="ECO:0000256" key="8">
    <source>
        <dbReference type="ARBA" id="ARBA00022927"/>
    </source>
</evidence>
<feature type="domain" description="COPA/B TPR" evidence="16">
    <location>
        <begin position="596"/>
        <end position="776"/>
    </location>
</feature>
<dbReference type="PIRSF" id="PIRSF005567">
    <property type="entry name" value="Coatomer_beta'_subunit"/>
    <property type="match status" value="1"/>
</dbReference>
<dbReference type="InterPro" id="IPR016453">
    <property type="entry name" value="COPB2"/>
</dbReference>
<dbReference type="PRINTS" id="PR00320">
    <property type="entry name" value="GPROTEINBRPT"/>
</dbReference>
<evidence type="ECO:0000256" key="3">
    <source>
        <dbReference type="ARBA" id="ARBA00022448"/>
    </source>
</evidence>
<keyword evidence="10 12" id="KW-0472">Membrane</keyword>
<dbReference type="Pfam" id="PF00400">
    <property type="entry name" value="WD40"/>
    <property type="match status" value="6"/>
</dbReference>
<dbReference type="KEGG" id="mbr:MONBRDRAFT_39343"/>
<protein>
    <recommendedName>
        <fullName evidence="12">Coatomer subunit beta'</fullName>
    </recommendedName>
</protein>
<dbReference type="CDD" id="cd22947">
    <property type="entry name" value="Coatomer_WDAD_beta-like"/>
    <property type="match status" value="1"/>
</dbReference>
<name>A9VDW9_MONBE</name>
<feature type="repeat" description="WD" evidence="13">
    <location>
        <begin position="140"/>
        <end position="182"/>
    </location>
</feature>
<dbReference type="GO" id="GO:0005198">
    <property type="term" value="F:structural molecule activity"/>
    <property type="evidence" value="ECO:0007669"/>
    <property type="project" value="UniProtKB-UniRule"/>
</dbReference>
<evidence type="ECO:0000256" key="13">
    <source>
        <dbReference type="PROSITE-ProRule" id="PRU00221"/>
    </source>
</evidence>
<comment type="similarity">
    <text evidence="2 12">Belongs to the WD repeat COPB2 family.</text>
</comment>
<evidence type="ECO:0000256" key="12">
    <source>
        <dbReference type="PIRNR" id="PIRNR005567"/>
    </source>
</evidence>